<dbReference type="SUPFAM" id="SSF50800">
    <property type="entry name" value="PK beta-barrel domain-like"/>
    <property type="match status" value="1"/>
</dbReference>
<dbReference type="STRING" id="861299.J421_2871"/>
<dbReference type="KEGG" id="gba:J421_2871"/>
<dbReference type="GO" id="GO:0000287">
    <property type="term" value="F:magnesium ion binding"/>
    <property type="evidence" value="ECO:0007669"/>
    <property type="project" value="UniProtKB-UniRule"/>
</dbReference>
<evidence type="ECO:0000256" key="2">
    <source>
        <dbReference type="ARBA" id="ARBA00001958"/>
    </source>
</evidence>
<dbReference type="PROSITE" id="PS00110">
    <property type="entry name" value="PYRUVATE_KINASE"/>
    <property type="match status" value="1"/>
</dbReference>
<evidence type="ECO:0000256" key="13">
    <source>
        <dbReference type="ARBA" id="ARBA00023152"/>
    </source>
</evidence>
<dbReference type="InterPro" id="IPR018209">
    <property type="entry name" value="Pyrv_Knase_AS"/>
</dbReference>
<dbReference type="NCBIfam" id="TIGR01064">
    <property type="entry name" value="pyruv_kin"/>
    <property type="match status" value="1"/>
</dbReference>
<comment type="catalytic activity">
    <reaction evidence="16">
        <text>pyruvate + ATP = phosphoenolpyruvate + ADP + H(+)</text>
        <dbReference type="Rhea" id="RHEA:18157"/>
        <dbReference type="ChEBI" id="CHEBI:15361"/>
        <dbReference type="ChEBI" id="CHEBI:15378"/>
        <dbReference type="ChEBI" id="CHEBI:30616"/>
        <dbReference type="ChEBI" id="CHEBI:58702"/>
        <dbReference type="ChEBI" id="CHEBI:456216"/>
        <dbReference type="EC" id="2.7.1.40"/>
    </reaction>
</comment>
<dbReference type="GO" id="GO:0030955">
    <property type="term" value="F:potassium ion binding"/>
    <property type="evidence" value="ECO:0007669"/>
    <property type="project" value="UniProtKB-UniRule"/>
</dbReference>
<comment type="cofactor">
    <cofactor evidence="2">
        <name>K(+)</name>
        <dbReference type="ChEBI" id="CHEBI:29103"/>
    </cofactor>
</comment>
<dbReference type="InterPro" id="IPR011037">
    <property type="entry name" value="Pyrv_Knase-like_insert_dom_sf"/>
</dbReference>
<dbReference type="GO" id="GO:0004743">
    <property type="term" value="F:pyruvate kinase activity"/>
    <property type="evidence" value="ECO:0007669"/>
    <property type="project" value="UniProtKB-UniRule"/>
</dbReference>
<reference evidence="19 20" key="1">
    <citation type="journal article" date="2014" name="Genome Announc.">
        <title>Genome Sequence and Methylome of Soil Bacterium Gemmatirosa kalamazoonensis KBS708T, a Member of the Rarely Cultivated Gemmatimonadetes Phylum.</title>
        <authorList>
            <person name="Debruyn J.M."/>
            <person name="Radosevich M."/>
            <person name="Wommack K.E."/>
            <person name="Polson S.W."/>
            <person name="Hauser L.J."/>
            <person name="Fawaz M.N."/>
            <person name="Korlach J."/>
            <person name="Tsai Y.C."/>
        </authorList>
    </citation>
    <scope>NUCLEOTIDE SEQUENCE [LARGE SCALE GENOMIC DNA]</scope>
    <source>
        <strain evidence="19 20">KBS708</strain>
    </source>
</reference>
<dbReference type="InterPro" id="IPR015793">
    <property type="entry name" value="Pyrv_Knase_brl"/>
</dbReference>
<comment type="pathway">
    <text evidence="3 16">Carbohydrate degradation; glycolysis; pyruvate from D-glyceraldehyde 3-phosphate: step 5/5.</text>
</comment>
<dbReference type="NCBIfam" id="NF004978">
    <property type="entry name" value="PRK06354.1"/>
    <property type="match status" value="1"/>
</dbReference>
<feature type="domain" description="Pyruvate kinase barrel" evidence="17">
    <location>
        <begin position="8"/>
        <end position="328"/>
    </location>
</feature>
<dbReference type="GO" id="GO:0016301">
    <property type="term" value="F:kinase activity"/>
    <property type="evidence" value="ECO:0007669"/>
    <property type="project" value="UniProtKB-KW"/>
</dbReference>
<keyword evidence="20" id="KW-1185">Reference proteome</keyword>
<evidence type="ECO:0000256" key="6">
    <source>
        <dbReference type="ARBA" id="ARBA00018587"/>
    </source>
</evidence>
<dbReference type="InParanoid" id="W0RLU2"/>
<comment type="cofactor">
    <cofactor evidence="1">
        <name>Mg(2+)</name>
        <dbReference type="ChEBI" id="CHEBI:18420"/>
    </cofactor>
</comment>
<dbReference type="Pfam" id="PF02887">
    <property type="entry name" value="PK_C"/>
    <property type="match status" value="1"/>
</dbReference>
<dbReference type="Gene3D" id="3.40.1380.20">
    <property type="entry name" value="Pyruvate kinase, C-terminal domain"/>
    <property type="match status" value="1"/>
</dbReference>
<evidence type="ECO:0000313" key="20">
    <source>
        <dbReference type="Proteomes" id="UP000019151"/>
    </source>
</evidence>
<dbReference type="InterPro" id="IPR040442">
    <property type="entry name" value="Pyrv_kinase-like_dom_sf"/>
</dbReference>
<evidence type="ECO:0000256" key="9">
    <source>
        <dbReference type="ARBA" id="ARBA00022741"/>
    </source>
</evidence>
<keyword evidence="9" id="KW-0547">Nucleotide-binding</keyword>
<dbReference type="InterPro" id="IPR015806">
    <property type="entry name" value="Pyrv_Knase_insert_dom_sf"/>
</dbReference>
<dbReference type="EC" id="2.7.1.40" evidence="5 15"/>
<evidence type="ECO:0000256" key="14">
    <source>
        <dbReference type="ARBA" id="ARBA00023317"/>
    </source>
</evidence>
<dbReference type="eggNOG" id="COG0469">
    <property type="taxonomic scope" value="Bacteria"/>
</dbReference>
<keyword evidence="7 16" id="KW-0808">Transferase</keyword>
<dbReference type="Pfam" id="PF00224">
    <property type="entry name" value="PK"/>
    <property type="match status" value="1"/>
</dbReference>
<dbReference type="EMBL" id="CP007128">
    <property type="protein sequence ID" value="AHG90408.1"/>
    <property type="molecule type" value="Genomic_DNA"/>
</dbReference>
<dbReference type="Gene3D" id="2.40.33.10">
    <property type="entry name" value="PK beta-barrel domain-like"/>
    <property type="match status" value="1"/>
</dbReference>
<dbReference type="FunFam" id="2.40.33.10:FF:000001">
    <property type="entry name" value="Pyruvate kinase"/>
    <property type="match status" value="1"/>
</dbReference>
<dbReference type="InterPro" id="IPR036918">
    <property type="entry name" value="Pyrv_Knase_C_sf"/>
</dbReference>
<dbReference type="OrthoDB" id="9812123at2"/>
<dbReference type="HOGENOM" id="CLU_015439_0_2_0"/>
<dbReference type="InterPro" id="IPR015795">
    <property type="entry name" value="Pyrv_Knase_C"/>
</dbReference>
<evidence type="ECO:0000256" key="3">
    <source>
        <dbReference type="ARBA" id="ARBA00004997"/>
    </source>
</evidence>
<proteinExistence type="inferred from homology"/>
<dbReference type="UniPathway" id="UPA00109">
    <property type="reaction ID" value="UER00188"/>
</dbReference>
<evidence type="ECO:0000256" key="7">
    <source>
        <dbReference type="ARBA" id="ARBA00022679"/>
    </source>
</evidence>
<evidence type="ECO:0000256" key="12">
    <source>
        <dbReference type="ARBA" id="ARBA00022842"/>
    </source>
</evidence>
<dbReference type="PANTHER" id="PTHR11817">
    <property type="entry name" value="PYRUVATE KINASE"/>
    <property type="match status" value="1"/>
</dbReference>
<dbReference type="PRINTS" id="PR01050">
    <property type="entry name" value="PYRUVTKNASE"/>
</dbReference>
<evidence type="ECO:0000313" key="19">
    <source>
        <dbReference type="EMBL" id="AHG90408.1"/>
    </source>
</evidence>
<evidence type="ECO:0000259" key="17">
    <source>
        <dbReference type="Pfam" id="PF00224"/>
    </source>
</evidence>
<comment type="similarity">
    <text evidence="4 16">Belongs to the pyruvate kinase family.</text>
</comment>
<dbReference type="Proteomes" id="UP000019151">
    <property type="component" value="Chromosome"/>
</dbReference>
<evidence type="ECO:0000256" key="10">
    <source>
        <dbReference type="ARBA" id="ARBA00022777"/>
    </source>
</evidence>
<dbReference type="GO" id="GO:0005524">
    <property type="term" value="F:ATP binding"/>
    <property type="evidence" value="ECO:0007669"/>
    <property type="project" value="UniProtKB-KW"/>
</dbReference>
<evidence type="ECO:0000256" key="1">
    <source>
        <dbReference type="ARBA" id="ARBA00001946"/>
    </source>
</evidence>
<keyword evidence="11" id="KW-0067">ATP-binding</keyword>
<evidence type="ECO:0000256" key="11">
    <source>
        <dbReference type="ARBA" id="ARBA00022840"/>
    </source>
</evidence>
<dbReference type="AlphaFoldDB" id="W0RLU2"/>
<keyword evidence="10 16" id="KW-0418">Kinase</keyword>
<accession>W0RLU2</accession>
<keyword evidence="8" id="KW-0479">Metal-binding</keyword>
<evidence type="ECO:0000256" key="16">
    <source>
        <dbReference type="RuleBase" id="RU000504"/>
    </source>
</evidence>
<dbReference type="NCBIfam" id="NF004491">
    <property type="entry name" value="PRK05826.1"/>
    <property type="match status" value="1"/>
</dbReference>
<dbReference type="SUPFAM" id="SSF52935">
    <property type="entry name" value="PK C-terminal domain-like"/>
    <property type="match status" value="1"/>
</dbReference>
<dbReference type="FunFam" id="3.20.20.60:FF:000025">
    <property type="entry name" value="Pyruvate kinase"/>
    <property type="match status" value="1"/>
</dbReference>
<evidence type="ECO:0000256" key="4">
    <source>
        <dbReference type="ARBA" id="ARBA00008663"/>
    </source>
</evidence>
<dbReference type="SUPFAM" id="SSF51621">
    <property type="entry name" value="Phosphoenolpyruvate/pyruvate domain"/>
    <property type="match status" value="1"/>
</dbReference>
<feature type="domain" description="Pyruvate kinase C-terminal" evidence="18">
    <location>
        <begin position="363"/>
        <end position="475"/>
    </location>
</feature>
<evidence type="ECO:0000256" key="15">
    <source>
        <dbReference type="NCBIfam" id="TIGR01064"/>
    </source>
</evidence>
<keyword evidence="14 19" id="KW-0670">Pyruvate</keyword>
<evidence type="ECO:0000259" key="18">
    <source>
        <dbReference type="Pfam" id="PF02887"/>
    </source>
</evidence>
<keyword evidence="12 16" id="KW-0460">Magnesium</keyword>
<dbReference type="RefSeq" id="WP_025411877.1">
    <property type="nucleotide sequence ID" value="NZ_CP007128.1"/>
</dbReference>
<dbReference type="Gene3D" id="3.20.20.60">
    <property type="entry name" value="Phosphoenolpyruvate-binding domains"/>
    <property type="match status" value="1"/>
</dbReference>
<protein>
    <recommendedName>
        <fullName evidence="6 15">Pyruvate kinase</fullName>
        <ecNumber evidence="5 15">2.7.1.40</ecNumber>
    </recommendedName>
</protein>
<dbReference type="FunCoup" id="W0RLU2">
    <property type="interactions" value="415"/>
</dbReference>
<evidence type="ECO:0000256" key="8">
    <source>
        <dbReference type="ARBA" id="ARBA00022723"/>
    </source>
</evidence>
<name>W0RLU2_9BACT</name>
<sequence>MPTKYHARTKIVGTLGPASTSRETIRGLIDAGLNVARINFSHGTHEQHAERVRLVREAAREAGCAVAILGDLQGPRIRIGDLEAPVPLEAGEEIVLYPEGEPPAVDEGDARQLPITYEALADDVSSGDRILVDDGLIELVVLAVEGRRVRARVVHGGPVKSHKGMNLPGVSVSAPSITDKDRADVQFVIEHQLDYVALSFVRRAEDVESLRALLPKGILIVAKIEKDQALDNIEEIVRATDAVMVARGDLGVELPFERVPLAQKQIIEVSQRHGRPVITATQMLESMIEHPRPTRAEASDVANAILDGTDAVMLSAETAAGKYPNLAVQAMRRIIAEIEAHPAGSAAMRDERRVRGAFVATENAIAAATVAAARQLGTPLVCVFTKSGFSARVVSSHRPPVPILALTDTERTARQLALVWGVVPELVPHQHSYDEMIGVALDAAVKRELAVPGDRVVVTAGVPFDEPGTTNTLKVEVVPH</sequence>
<gene>
    <name evidence="19" type="ORF">J421_2871</name>
</gene>
<evidence type="ECO:0000256" key="5">
    <source>
        <dbReference type="ARBA" id="ARBA00012142"/>
    </source>
</evidence>
<dbReference type="InterPro" id="IPR015813">
    <property type="entry name" value="Pyrv/PenolPyrv_kinase-like_dom"/>
</dbReference>
<dbReference type="PATRIC" id="fig|861299.3.peg.2922"/>
<dbReference type="InterPro" id="IPR001697">
    <property type="entry name" value="Pyr_Knase"/>
</dbReference>
<keyword evidence="13 16" id="KW-0324">Glycolysis</keyword>
<organism evidence="19 20">
    <name type="scientific">Gemmatirosa kalamazoonensis</name>
    <dbReference type="NCBI Taxonomy" id="861299"/>
    <lineage>
        <taxon>Bacteria</taxon>
        <taxon>Pseudomonadati</taxon>
        <taxon>Gemmatimonadota</taxon>
        <taxon>Gemmatimonadia</taxon>
        <taxon>Gemmatimonadales</taxon>
        <taxon>Gemmatimonadaceae</taxon>
        <taxon>Gemmatirosa</taxon>
    </lineage>
</organism>